<comment type="subcellular location">
    <subcellularLocation>
        <location evidence="1">Membrane</location>
        <topology evidence="1">Multi-pass membrane protein</topology>
    </subcellularLocation>
</comment>
<feature type="transmembrane region" description="Helical" evidence="6">
    <location>
        <begin position="129"/>
        <end position="147"/>
    </location>
</feature>
<evidence type="ECO:0000256" key="6">
    <source>
        <dbReference type="SAM" id="Phobius"/>
    </source>
</evidence>
<gene>
    <name evidence="7" type="ORF">SAMN05421810_101698</name>
</gene>
<dbReference type="EMBL" id="FOWW01000001">
    <property type="protein sequence ID" value="SFP01527.1"/>
    <property type="molecule type" value="Genomic_DNA"/>
</dbReference>
<name>A0A1I5LWK9_9PSEU</name>
<evidence type="ECO:0000256" key="1">
    <source>
        <dbReference type="ARBA" id="ARBA00004141"/>
    </source>
</evidence>
<feature type="transmembrane region" description="Helical" evidence="6">
    <location>
        <begin position="159"/>
        <end position="178"/>
    </location>
</feature>
<dbReference type="Pfam" id="PF25129">
    <property type="entry name" value="Pyr4-TMTC"/>
    <property type="match status" value="1"/>
</dbReference>
<dbReference type="PANTHER" id="PTHR42038:SF2">
    <property type="entry name" value="TERPENE CYCLASE AUSL"/>
    <property type="match status" value="1"/>
</dbReference>
<dbReference type="STRING" id="587909.SAMN05421810_101698"/>
<evidence type="ECO:0000313" key="8">
    <source>
        <dbReference type="Proteomes" id="UP000198727"/>
    </source>
</evidence>
<keyword evidence="4 6" id="KW-0472">Membrane</keyword>
<dbReference type="InterPro" id="IPR039020">
    <property type="entry name" value="PaxB-like"/>
</dbReference>
<evidence type="ECO:0000256" key="5">
    <source>
        <dbReference type="SAM" id="MobiDB-lite"/>
    </source>
</evidence>
<feature type="transmembrane region" description="Helical" evidence="6">
    <location>
        <begin position="31"/>
        <end position="52"/>
    </location>
</feature>
<protein>
    <submittedName>
        <fullName evidence="7">Uncharacterized protein</fullName>
    </submittedName>
</protein>
<dbReference type="AlphaFoldDB" id="A0A1I5LWK9"/>
<feature type="region of interest" description="Disordered" evidence="5">
    <location>
        <begin position="222"/>
        <end position="247"/>
    </location>
</feature>
<reference evidence="8" key="1">
    <citation type="submission" date="2016-10" db="EMBL/GenBank/DDBJ databases">
        <authorList>
            <person name="Varghese N."/>
            <person name="Submissions S."/>
        </authorList>
    </citation>
    <scope>NUCLEOTIDE SEQUENCE [LARGE SCALE GENOMIC DNA]</scope>
    <source>
        <strain evidence="8">CGMCC 4.5579</strain>
    </source>
</reference>
<evidence type="ECO:0000256" key="2">
    <source>
        <dbReference type="ARBA" id="ARBA00022692"/>
    </source>
</evidence>
<evidence type="ECO:0000256" key="4">
    <source>
        <dbReference type="ARBA" id="ARBA00023136"/>
    </source>
</evidence>
<evidence type="ECO:0000256" key="3">
    <source>
        <dbReference type="ARBA" id="ARBA00022989"/>
    </source>
</evidence>
<dbReference type="PANTHER" id="PTHR42038">
    <property type="match status" value="1"/>
</dbReference>
<dbReference type="OrthoDB" id="7825963at2"/>
<organism evidence="7 8">
    <name type="scientific">Amycolatopsis arida</name>
    <dbReference type="NCBI Taxonomy" id="587909"/>
    <lineage>
        <taxon>Bacteria</taxon>
        <taxon>Bacillati</taxon>
        <taxon>Actinomycetota</taxon>
        <taxon>Actinomycetes</taxon>
        <taxon>Pseudonocardiales</taxon>
        <taxon>Pseudonocardiaceae</taxon>
        <taxon>Amycolatopsis</taxon>
    </lineage>
</organism>
<dbReference type="RefSeq" id="WP_092527706.1">
    <property type="nucleotide sequence ID" value="NZ_FOWW01000001.1"/>
</dbReference>
<keyword evidence="2 6" id="KW-0812">Transmembrane</keyword>
<feature type="transmembrane region" description="Helical" evidence="6">
    <location>
        <begin position="101"/>
        <end position="123"/>
    </location>
</feature>
<dbReference type="GO" id="GO:0016829">
    <property type="term" value="F:lyase activity"/>
    <property type="evidence" value="ECO:0007669"/>
    <property type="project" value="InterPro"/>
</dbReference>
<feature type="transmembrane region" description="Helical" evidence="6">
    <location>
        <begin position="64"/>
        <end position="89"/>
    </location>
</feature>
<keyword evidence="8" id="KW-1185">Reference proteome</keyword>
<dbReference type="Proteomes" id="UP000198727">
    <property type="component" value="Unassembled WGS sequence"/>
</dbReference>
<feature type="transmembrane region" description="Helical" evidence="6">
    <location>
        <begin position="6"/>
        <end position="24"/>
    </location>
</feature>
<dbReference type="GO" id="GO:0016020">
    <property type="term" value="C:membrane"/>
    <property type="evidence" value="ECO:0007669"/>
    <property type="project" value="UniProtKB-SubCell"/>
</dbReference>
<accession>A0A1I5LWK9</accession>
<evidence type="ECO:0000313" key="7">
    <source>
        <dbReference type="EMBL" id="SFP01527.1"/>
    </source>
</evidence>
<keyword evidence="3 6" id="KW-1133">Transmembrane helix</keyword>
<sequence length="247" mass="26665">MNPMNIAIQSSAGVFWTIAYILIMRRAARDGIYGMPIVALCANITWEGFYSFVEPPPHPDTGTWIAQVVVNATWFVFDLVLVWQAIRYWPRAFPGVPRSVFYPMFLGSLVVAGLTVVLVNRAFGDEYGVHAGLGQNVLMSALFIAMLNARRSSKGQSIGIAVSKLLGTLCAGGGAYLYPATPELGEAVLVPYLTAVVLVLDAVYLVLLWQVRRLERAGAPTPALEPSLADVPRGGTVPNTSTAEARP</sequence>
<proteinExistence type="predicted"/>
<feature type="compositionally biased region" description="Polar residues" evidence="5">
    <location>
        <begin position="237"/>
        <end position="247"/>
    </location>
</feature>
<feature type="transmembrane region" description="Helical" evidence="6">
    <location>
        <begin position="190"/>
        <end position="209"/>
    </location>
</feature>